<protein>
    <submittedName>
        <fullName evidence="7">TetR/AcrR family transcriptional regulator</fullName>
    </submittedName>
</protein>
<feature type="DNA-binding region" description="H-T-H motif" evidence="4">
    <location>
        <begin position="44"/>
        <end position="63"/>
    </location>
</feature>
<dbReference type="PROSITE" id="PS50977">
    <property type="entry name" value="HTH_TETR_2"/>
    <property type="match status" value="1"/>
</dbReference>
<dbReference type="Pfam" id="PF00440">
    <property type="entry name" value="TetR_N"/>
    <property type="match status" value="1"/>
</dbReference>
<evidence type="ECO:0000256" key="1">
    <source>
        <dbReference type="ARBA" id="ARBA00023015"/>
    </source>
</evidence>
<reference evidence="8" key="1">
    <citation type="journal article" date="2019" name="Int. J. Syst. Evol. Microbiol.">
        <title>The Global Catalogue of Microorganisms (GCM) 10K type strain sequencing project: providing services to taxonomists for standard genome sequencing and annotation.</title>
        <authorList>
            <consortium name="The Broad Institute Genomics Platform"/>
            <consortium name="The Broad Institute Genome Sequencing Center for Infectious Disease"/>
            <person name="Wu L."/>
            <person name="Ma J."/>
        </authorList>
    </citation>
    <scope>NUCLEOTIDE SEQUENCE [LARGE SCALE GENOMIC DNA]</scope>
    <source>
        <strain evidence="8">CCUG 48884</strain>
    </source>
</reference>
<evidence type="ECO:0000256" key="5">
    <source>
        <dbReference type="SAM" id="MobiDB-lite"/>
    </source>
</evidence>
<comment type="caution">
    <text evidence="7">The sequence shown here is derived from an EMBL/GenBank/DDBJ whole genome shotgun (WGS) entry which is preliminary data.</text>
</comment>
<dbReference type="InterPro" id="IPR050109">
    <property type="entry name" value="HTH-type_TetR-like_transc_reg"/>
</dbReference>
<gene>
    <name evidence="7" type="ORF">ACFQ4M_04435</name>
</gene>
<feature type="region of interest" description="Disordered" evidence="5">
    <location>
        <begin position="214"/>
        <end position="239"/>
    </location>
</feature>
<dbReference type="InterPro" id="IPR009057">
    <property type="entry name" value="Homeodomain-like_sf"/>
</dbReference>
<evidence type="ECO:0000256" key="3">
    <source>
        <dbReference type="ARBA" id="ARBA00023163"/>
    </source>
</evidence>
<evidence type="ECO:0000313" key="7">
    <source>
        <dbReference type="EMBL" id="MFD1262820.1"/>
    </source>
</evidence>
<evidence type="ECO:0000259" key="6">
    <source>
        <dbReference type="PROSITE" id="PS50977"/>
    </source>
</evidence>
<keyword evidence="2 4" id="KW-0238">DNA-binding</keyword>
<dbReference type="PRINTS" id="PR00455">
    <property type="entry name" value="HTHTETR"/>
</dbReference>
<evidence type="ECO:0000256" key="4">
    <source>
        <dbReference type="PROSITE-ProRule" id="PRU00335"/>
    </source>
</evidence>
<keyword evidence="1" id="KW-0805">Transcription regulation</keyword>
<accession>A0ABW3WC84</accession>
<name>A0ABW3WC84_9RHOO</name>
<dbReference type="InterPro" id="IPR001647">
    <property type="entry name" value="HTH_TetR"/>
</dbReference>
<evidence type="ECO:0000313" key="8">
    <source>
        <dbReference type="Proteomes" id="UP001597158"/>
    </source>
</evidence>
<sequence length="239" mass="26088">MTRLDRIGGFKHKLDSMTDSRPTSERILDVAEELFASTGYHATSLGDIADRVGIRTPSLYNHFKNKEALYAAVLERLMAHFRPIIAAAAPQPGGAPHGRREALAWARRMVECYFAHPNFARLLQHAALAETPIAGAQIQALFEPLFAPVTEGARMPQALQPWAVMDFNNLLVSYITLAPLYRDLIGIDPMAPEGRARHVEMVLELVDAALSQQALRPAHPRGAPAMPQDPGTGHSGGST</sequence>
<dbReference type="SUPFAM" id="SSF46689">
    <property type="entry name" value="Homeodomain-like"/>
    <property type="match status" value="1"/>
</dbReference>
<dbReference type="RefSeq" id="WP_277834407.1">
    <property type="nucleotide sequence ID" value="NZ_JARQZE010000013.1"/>
</dbReference>
<keyword evidence="3" id="KW-0804">Transcription</keyword>
<dbReference type="Gene3D" id="1.10.357.10">
    <property type="entry name" value="Tetracycline Repressor, domain 2"/>
    <property type="match status" value="1"/>
</dbReference>
<dbReference type="PANTHER" id="PTHR30055">
    <property type="entry name" value="HTH-TYPE TRANSCRIPTIONAL REGULATOR RUTR"/>
    <property type="match status" value="1"/>
</dbReference>
<dbReference type="Proteomes" id="UP001597158">
    <property type="component" value="Unassembled WGS sequence"/>
</dbReference>
<organism evidence="7 8">
    <name type="scientific">Thauera mechernichensis</name>
    <dbReference type="NCBI Taxonomy" id="82788"/>
    <lineage>
        <taxon>Bacteria</taxon>
        <taxon>Pseudomonadati</taxon>
        <taxon>Pseudomonadota</taxon>
        <taxon>Betaproteobacteria</taxon>
        <taxon>Rhodocyclales</taxon>
        <taxon>Zoogloeaceae</taxon>
        <taxon>Thauera</taxon>
    </lineage>
</organism>
<proteinExistence type="predicted"/>
<keyword evidence="8" id="KW-1185">Reference proteome</keyword>
<dbReference type="PANTHER" id="PTHR30055:SF234">
    <property type="entry name" value="HTH-TYPE TRANSCRIPTIONAL REGULATOR BETI"/>
    <property type="match status" value="1"/>
</dbReference>
<evidence type="ECO:0000256" key="2">
    <source>
        <dbReference type="ARBA" id="ARBA00023125"/>
    </source>
</evidence>
<dbReference type="EMBL" id="JBHTMC010000008">
    <property type="protein sequence ID" value="MFD1262820.1"/>
    <property type="molecule type" value="Genomic_DNA"/>
</dbReference>
<feature type="domain" description="HTH tetR-type" evidence="6">
    <location>
        <begin position="21"/>
        <end position="81"/>
    </location>
</feature>